<dbReference type="OrthoDB" id="3174172at2"/>
<dbReference type="EMBL" id="WSRR01000003">
    <property type="protein sequence ID" value="MVX60242.1"/>
    <property type="molecule type" value="Genomic_DNA"/>
</dbReference>
<feature type="coiled-coil region" evidence="1">
    <location>
        <begin position="180"/>
        <end position="207"/>
    </location>
</feature>
<accession>A0A6N8JKS1</accession>
<comment type="caution">
    <text evidence="2">The sequence shown here is derived from an EMBL/GenBank/DDBJ whole genome shotgun (WGS) entry which is preliminary data.</text>
</comment>
<dbReference type="RefSeq" id="WP_160344682.1">
    <property type="nucleotide sequence ID" value="NZ_WSRR01000003.1"/>
</dbReference>
<evidence type="ECO:0000256" key="1">
    <source>
        <dbReference type="SAM" id="Coils"/>
    </source>
</evidence>
<proteinExistence type="predicted"/>
<sequence length="212" mass="21600">MATRVGAAAAVAAPPAGSRAGVGAVAAAEGASAAVSMEGGAVGAEGLSAKAAAEEAFARLSVLYEQLPLWEERGAQLSRARSAAEVDDLHRVAGYRAAELREAEARVEQAQAAVAVAEADGADSDRLGDLRLMLMAAGTQRGLRVGPAQNAERAVRQALAASDFATLEEVQEALLSADALEALAAQVAAYQREYAEALALCQRLEADEDAAA</sequence>
<evidence type="ECO:0000313" key="2">
    <source>
        <dbReference type="EMBL" id="MVX60242.1"/>
    </source>
</evidence>
<name>A0A6N8JKS1_9ACTN</name>
<keyword evidence="3" id="KW-1185">Reference proteome</keyword>
<gene>
    <name evidence="2" type="ORF">GKZ27_01990</name>
</gene>
<dbReference type="Proteomes" id="UP000463388">
    <property type="component" value="Unassembled WGS sequence"/>
</dbReference>
<protein>
    <submittedName>
        <fullName evidence="2">Uncharacterized protein</fullName>
    </submittedName>
</protein>
<evidence type="ECO:0000313" key="3">
    <source>
        <dbReference type="Proteomes" id="UP000463388"/>
    </source>
</evidence>
<dbReference type="AlphaFoldDB" id="A0A6N8JKS1"/>
<organism evidence="2 3">
    <name type="scientific">Adlercreutzia mucosicola</name>
    <dbReference type="NCBI Taxonomy" id="580026"/>
    <lineage>
        <taxon>Bacteria</taxon>
        <taxon>Bacillati</taxon>
        <taxon>Actinomycetota</taxon>
        <taxon>Coriobacteriia</taxon>
        <taxon>Eggerthellales</taxon>
        <taxon>Eggerthellaceae</taxon>
        <taxon>Adlercreutzia</taxon>
    </lineage>
</organism>
<reference evidence="2 3" key="1">
    <citation type="submission" date="2019-12" db="EMBL/GenBank/DDBJ databases">
        <title>Microbes associate with the intestines of laboratory mice.</title>
        <authorList>
            <person name="Navarre W."/>
            <person name="Wong E."/>
        </authorList>
    </citation>
    <scope>NUCLEOTIDE SEQUENCE [LARGE SCALE GENOMIC DNA]</scope>
    <source>
        <strain evidence="2 3">NM66_B29</strain>
    </source>
</reference>
<keyword evidence="1" id="KW-0175">Coiled coil</keyword>